<dbReference type="Proteomes" id="UP001479436">
    <property type="component" value="Unassembled WGS sequence"/>
</dbReference>
<gene>
    <name evidence="2" type="ORF">K7432_008233</name>
</gene>
<keyword evidence="3" id="KW-1185">Reference proteome</keyword>
<protein>
    <submittedName>
        <fullName evidence="2">Uncharacterized protein</fullName>
    </submittedName>
</protein>
<proteinExistence type="predicted"/>
<organism evidence="2 3">
    <name type="scientific">Basidiobolus ranarum</name>
    <dbReference type="NCBI Taxonomy" id="34480"/>
    <lineage>
        <taxon>Eukaryota</taxon>
        <taxon>Fungi</taxon>
        <taxon>Fungi incertae sedis</taxon>
        <taxon>Zoopagomycota</taxon>
        <taxon>Entomophthoromycotina</taxon>
        <taxon>Basidiobolomycetes</taxon>
        <taxon>Basidiobolales</taxon>
        <taxon>Basidiobolaceae</taxon>
        <taxon>Basidiobolus</taxon>
    </lineage>
</organism>
<dbReference type="InterPro" id="IPR010530">
    <property type="entry name" value="B12D"/>
</dbReference>
<accession>A0ABR2WS50</accession>
<feature type="transmembrane region" description="Helical" evidence="1">
    <location>
        <begin position="14"/>
        <end position="34"/>
    </location>
</feature>
<evidence type="ECO:0000313" key="3">
    <source>
        <dbReference type="Proteomes" id="UP001479436"/>
    </source>
</evidence>
<name>A0ABR2WS50_9FUNG</name>
<evidence type="ECO:0000313" key="2">
    <source>
        <dbReference type="EMBL" id="KAK9764348.1"/>
    </source>
</evidence>
<dbReference type="EMBL" id="JASJQH010000446">
    <property type="protein sequence ID" value="KAK9764348.1"/>
    <property type="molecule type" value="Genomic_DNA"/>
</dbReference>
<evidence type="ECO:0000256" key="1">
    <source>
        <dbReference type="SAM" id="Phobius"/>
    </source>
</evidence>
<dbReference type="Pfam" id="PF06522">
    <property type="entry name" value="B12D"/>
    <property type="match status" value="1"/>
</dbReference>
<keyword evidence="1" id="KW-0812">Transmembrane</keyword>
<sequence length="58" mass="6215">MAFAQGISKTGIEIYPLLAILGAGVVGAVSFMGYKLTTDESLRRYRSVNAPVLLNRKG</sequence>
<comment type="caution">
    <text evidence="2">The sequence shown here is derived from an EMBL/GenBank/DDBJ whole genome shotgun (WGS) entry which is preliminary data.</text>
</comment>
<reference evidence="2 3" key="1">
    <citation type="submission" date="2023-04" db="EMBL/GenBank/DDBJ databases">
        <title>Genome of Basidiobolus ranarum AG-B5.</title>
        <authorList>
            <person name="Stajich J.E."/>
            <person name="Carter-House D."/>
            <person name="Gryganskyi A."/>
        </authorList>
    </citation>
    <scope>NUCLEOTIDE SEQUENCE [LARGE SCALE GENOMIC DNA]</scope>
    <source>
        <strain evidence="2 3">AG-B5</strain>
    </source>
</reference>
<keyword evidence="1" id="KW-1133">Transmembrane helix</keyword>
<keyword evidence="1" id="KW-0472">Membrane</keyword>